<evidence type="ECO:0000313" key="1">
    <source>
        <dbReference type="EMBL" id="SLM85448.1"/>
    </source>
</evidence>
<dbReference type="EMBL" id="FWFD01000008">
    <property type="protein sequence ID" value="SLM85448.1"/>
    <property type="molecule type" value="Genomic_DNA"/>
</dbReference>
<keyword evidence="2" id="KW-1185">Reference proteome</keyword>
<name>A0A1X6WMH1_9ENTE</name>
<proteinExistence type="predicted"/>
<accession>A0A1X6WMH1</accession>
<gene>
    <name evidence="1" type="ORF">FM121_05070</name>
</gene>
<evidence type="ECO:0000313" key="2">
    <source>
        <dbReference type="Proteomes" id="UP000195918"/>
    </source>
</evidence>
<protein>
    <recommendedName>
        <fullName evidence="3">Dithiol-disulfide isomerase</fullName>
    </recommendedName>
</protein>
<dbReference type="OrthoDB" id="2156137at2"/>
<organism evidence="1 2">
    <name type="scientific">Vagococcus fluvialis bH819</name>
    <dbReference type="NCBI Taxonomy" id="1255619"/>
    <lineage>
        <taxon>Bacteria</taxon>
        <taxon>Bacillati</taxon>
        <taxon>Bacillota</taxon>
        <taxon>Bacilli</taxon>
        <taxon>Lactobacillales</taxon>
        <taxon>Enterococcaceae</taxon>
        <taxon>Vagococcus</taxon>
    </lineage>
</organism>
<reference evidence="2" key="1">
    <citation type="submission" date="2017-02" db="EMBL/GenBank/DDBJ databases">
        <authorList>
            <person name="Dridi B."/>
        </authorList>
    </citation>
    <scope>NUCLEOTIDE SEQUENCE [LARGE SCALE GENOMIC DNA]</scope>
    <source>
        <strain evidence="2">bH819</strain>
    </source>
</reference>
<dbReference type="Proteomes" id="UP000195918">
    <property type="component" value="Unassembled WGS sequence"/>
</dbReference>
<evidence type="ECO:0008006" key="3">
    <source>
        <dbReference type="Google" id="ProtNLM"/>
    </source>
</evidence>
<dbReference type="RefSeq" id="WP_086951080.1">
    <property type="nucleotide sequence ID" value="NZ_FWFD01000008.1"/>
</dbReference>
<sequence length="205" mass="23990">MIEIYLFINPLDDQSLVAEKKYLDIIAKETEKIHFRLIPVLNPRVIQNYLITNNWTTHSLKHRNELFSTIYSACLDLKAVQLQGKQIGRTFLYELQKRVGSQKQVYSKCLVNDILMSIGVDLELYEADRASNLVVDFFKIDQQIAQEMNVTSFTDAVIFNYRCDRDFGVLVTDDMPHSVIKQLLESDCSFEKYYDSDENDRLHLY</sequence>
<dbReference type="AlphaFoldDB" id="A0A1X6WMH1"/>
<dbReference type="Pfam" id="PF13743">
    <property type="entry name" value="Thioredoxin_5"/>
    <property type="match status" value="1"/>
</dbReference>